<dbReference type="GO" id="GO:0004252">
    <property type="term" value="F:serine-type endopeptidase activity"/>
    <property type="evidence" value="ECO:0007669"/>
    <property type="project" value="InterPro"/>
</dbReference>
<evidence type="ECO:0000313" key="3">
    <source>
        <dbReference type="EMBL" id="KKL99048.1"/>
    </source>
</evidence>
<evidence type="ECO:0000256" key="2">
    <source>
        <dbReference type="ARBA" id="ARBA00022801"/>
    </source>
</evidence>
<dbReference type="PANTHER" id="PTHR43343:SF3">
    <property type="entry name" value="PROTEASE DO-LIKE 8, CHLOROPLASTIC"/>
    <property type="match status" value="1"/>
</dbReference>
<accession>A0A0F9GJR5</accession>
<evidence type="ECO:0000256" key="1">
    <source>
        <dbReference type="ARBA" id="ARBA00022670"/>
    </source>
</evidence>
<dbReference type="PRINTS" id="PR00834">
    <property type="entry name" value="PROTEASES2C"/>
</dbReference>
<dbReference type="InterPro" id="IPR009003">
    <property type="entry name" value="Peptidase_S1_PA"/>
</dbReference>
<dbReference type="EMBL" id="LAZR01017766">
    <property type="protein sequence ID" value="KKL99048.1"/>
    <property type="molecule type" value="Genomic_DNA"/>
</dbReference>
<organism evidence="3">
    <name type="scientific">marine sediment metagenome</name>
    <dbReference type="NCBI Taxonomy" id="412755"/>
    <lineage>
        <taxon>unclassified sequences</taxon>
        <taxon>metagenomes</taxon>
        <taxon>ecological metagenomes</taxon>
    </lineage>
</organism>
<keyword evidence="2" id="KW-0378">Hydrolase</keyword>
<dbReference type="GO" id="GO:0006508">
    <property type="term" value="P:proteolysis"/>
    <property type="evidence" value="ECO:0007669"/>
    <property type="project" value="UniProtKB-KW"/>
</dbReference>
<feature type="non-terminal residue" evidence="3">
    <location>
        <position position="1"/>
    </location>
</feature>
<evidence type="ECO:0008006" key="4">
    <source>
        <dbReference type="Google" id="ProtNLM"/>
    </source>
</evidence>
<comment type="caution">
    <text evidence="3">The sequence shown here is derived from an EMBL/GenBank/DDBJ whole genome shotgun (WGS) entry which is preliminary data.</text>
</comment>
<proteinExistence type="predicted"/>
<keyword evidence="1" id="KW-0645">Protease</keyword>
<name>A0A0F9GJR5_9ZZZZ</name>
<dbReference type="InterPro" id="IPR051201">
    <property type="entry name" value="Chloro_Bact_Ser_Proteases"/>
</dbReference>
<sequence>TTRTLTVGKKTFTNFIQTDAPINPGSSGGPLVNVNGQVIGITTAIYSPTQAFSGIGFASPIDPAKVAFPDFIIFLHIGHSFVN</sequence>
<dbReference type="Gene3D" id="2.40.10.120">
    <property type="match status" value="1"/>
</dbReference>
<dbReference type="AlphaFoldDB" id="A0A0F9GJR5"/>
<dbReference type="PANTHER" id="PTHR43343">
    <property type="entry name" value="PEPTIDASE S12"/>
    <property type="match status" value="1"/>
</dbReference>
<reference evidence="3" key="1">
    <citation type="journal article" date="2015" name="Nature">
        <title>Complex archaea that bridge the gap between prokaryotes and eukaryotes.</title>
        <authorList>
            <person name="Spang A."/>
            <person name="Saw J.H."/>
            <person name="Jorgensen S.L."/>
            <person name="Zaremba-Niedzwiedzka K."/>
            <person name="Martijn J."/>
            <person name="Lind A.E."/>
            <person name="van Eijk R."/>
            <person name="Schleper C."/>
            <person name="Guy L."/>
            <person name="Ettema T.J."/>
        </authorList>
    </citation>
    <scope>NUCLEOTIDE SEQUENCE</scope>
</reference>
<gene>
    <name evidence="3" type="ORF">LCGC14_1818340</name>
</gene>
<dbReference type="Pfam" id="PF13365">
    <property type="entry name" value="Trypsin_2"/>
    <property type="match status" value="1"/>
</dbReference>
<protein>
    <recommendedName>
        <fullName evidence="4">Peptidase S1 domain-containing protein</fullName>
    </recommendedName>
</protein>
<dbReference type="SUPFAM" id="SSF50494">
    <property type="entry name" value="Trypsin-like serine proteases"/>
    <property type="match status" value="1"/>
</dbReference>
<dbReference type="InterPro" id="IPR001940">
    <property type="entry name" value="Peptidase_S1C"/>
</dbReference>